<organism evidence="2 3">
    <name type="scientific">Spirosoma profusum</name>
    <dbReference type="NCBI Taxonomy" id="2771354"/>
    <lineage>
        <taxon>Bacteria</taxon>
        <taxon>Pseudomonadati</taxon>
        <taxon>Bacteroidota</taxon>
        <taxon>Cytophagia</taxon>
        <taxon>Cytophagales</taxon>
        <taxon>Cytophagaceae</taxon>
        <taxon>Spirosoma</taxon>
    </lineage>
</organism>
<proteinExistence type="predicted"/>
<sequence>MKSAIGIEFESLMVTMTRDQAAEFYAKFLQAGQAPEFVWQFVNLLIIHKWSEAGLIYIKEKAWKIAQKRPIPPPPPPPPNRVIREGHAPPEPPPVRDRN</sequence>
<feature type="region of interest" description="Disordered" evidence="1">
    <location>
        <begin position="67"/>
        <end position="99"/>
    </location>
</feature>
<dbReference type="RefSeq" id="WP_190885981.1">
    <property type="nucleotide sequence ID" value="NZ_JACWZY010000003.1"/>
</dbReference>
<feature type="compositionally biased region" description="Basic and acidic residues" evidence="1">
    <location>
        <begin position="82"/>
        <end position="99"/>
    </location>
</feature>
<dbReference type="AlphaFoldDB" id="A0A926XTL7"/>
<evidence type="ECO:0000313" key="2">
    <source>
        <dbReference type="EMBL" id="MBD2700129.1"/>
    </source>
</evidence>
<protein>
    <submittedName>
        <fullName evidence="2">Uncharacterized protein</fullName>
    </submittedName>
</protein>
<keyword evidence="3" id="KW-1185">Reference proteome</keyword>
<dbReference type="EMBL" id="JACWZY010000003">
    <property type="protein sequence ID" value="MBD2700129.1"/>
    <property type="molecule type" value="Genomic_DNA"/>
</dbReference>
<comment type="caution">
    <text evidence="2">The sequence shown here is derived from an EMBL/GenBank/DDBJ whole genome shotgun (WGS) entry which is preliminary data.</text>
</comment>
<gene>
    <name evidence="2" type="ORF">IC229_05750</name>
</gene>
<dbReference type="Proteomes" id="UP000598820">
    <property type="component" value="Unassembled WGS sequence"/>
</dbReference>
<name>A0A926XTL7_9BACT</name>
<feature type="compositionally biased region" description="Pro residues" evidence="1">
    <location>
        <begin position="70"/>
        <end position="80"/>
    </location>
</feature>
<accession>A0A926XTL7</accession>
<evidence type="ECO:0000256" key="1">
    <source>
        <dbReference type="SAM" id="MobiDB-lite"/>
    </source>
</evidence>
<reference evidence="2" key="1">
    <citation type="submission" date="2020-09" db="EMBL/GenBank/DDBJ databases">
        <authorList>
            <person name="Kim M.K."/>
        </authorList>
    </citation>
    <scope>NUCLEOTIDE SEQUENCE</scope>
    <source>
        <strain evidence="2">BT702</strain>
    </source>
</reference>
<evidence type="ECO:0000313" key="3">
    <source>
        <dbReference type="Proteomes" id="UP000598820"/>
    </source>
</evidence>